<dbReference type="STRING" id="350688.Clos_2057"/>
<dbReference type="Proteomes" id="UP000000269">
    <property type="component" value="Chromosome"/>
</dbReference>
<dbReference type="HOGENOM" id="CLU_094137_0_0_9"/>
<dbReference type="Pfam" id="PF00583">
    <property type="entry name" value="Acetyltransf_1"/>
    <property type="match status" value="1"/>
</dbReference>
<sequence length="257" mass="30195">MKINFVPCDFLDIEEFVDEYEASLASPIDSFLEDHVMESQCFAIAMDTVYIGYFSVYDKELLTQFYVRKPYRSLGQEIFFKIKRMKNIRCAFVSTGDEFFLSHALDEYRTMEKQAYFFQDAKDLIKEGKIDQTIHIRLAEERDMEEVVEKSEGFYDNLEESIWNQEIYIAEKSNRIVGFGIIENGSIMRNYASIGMYTVAEFRQQGIGRNILLMLKEIVYSNGMKPIAGCWYYNHESKKTLESAGMYTDTRLLKIHY</sequence>
<dbReference type="eggNOG" id="COG1670">
    <property type="taxonomic scope" value="Bacteria"/>
</dbReference>
<name>A8MIG1_ALKOO</name>
<dbReference type="OrthoDB" id="7833882at2"/>
<dbReference type="Gene3D" id="3.40.630.30">
    <property type="match status" value="1"/>
</dbReference>
<evidence type="ECO:0000259" key="1">
    <source>
        <dbReference type="PROSITE" id="PS51186"/>
    </source>
</evidence>
<keyword evidence="3" id="KW-1185">Reference proteome</keyword>
<dbReference type="EMBL" id="CP000853">
    <property type="protein sequence ID" value="ABW19593.1"/>
    <property type="molecule type" value="Genomic_DNA"/>
</dbReference>
<dbReference type="Gene3D" id="3.40.630.80">
    <property type="match status" value="1"/>
</dbReference>
<dbReference type="GO" id="GO:0016747">
    <property type="term" value="F:acyltransferase activity, transferring groups other than amino-acyl groups"/>
    <property type="evidence" value="ECO:0007669"/>
    <property type="project" value="InterPro"/>
</dbReference>
<dbReference type="AlphaFoldDB" id="A8MIG1"/>
<dbReference type="Pfam" id="PF18015">
    <property type="entry name" value="Acetyltransf_19"/>
    <property type="match status" value="1"/>
</dbReference>
<accession>A8MIG1</accession>
<feature type="domain" description="N-acetyltransferase" evidence="1">
    <location>
        <begin position="134"/>
        <end position="257"/>
    </location>
</feature>
<dbReference type="SUPFAM" id="SSF55729">
    <property type="entry name" value="Acyl-CoA N-acyltransferases (Nat)"/>
    <property type="match status" value="1"/>
</dbReference>
<gene>
    <name evidence="2" type="ordered locus">Clos_2057</name>
</gene>
<keyword evidence="2" id="KW-0808">Transferase</keyword>
<protein>
    <submittedName>
        <fullName evidence="2">GCN5-related N-acetyltransferase</fullName>
    </submittedName>
</protein>
<dbReference type="KEGG" id="aoe:Clos_2057"/>
<dbReference type="CDD" id="cd04301">
    <property type="entry name" value="NAT_SF"/>
    <property type="match status" value="1"/>
</dbReference>
<dbReference type="InterPro" id="IPR000182">
    <property type="entry name" value="GNAT_dom"/>
</dbReference>
<dbReference type="InterPro" id="IPR016181">
    <property type="entry name" value="Acyl_CoA_acyltransferase"/>
</dbReference>
<evidence type="ECO:0000313" key="2">
    <source>
        <dbReference type="EMBL" id="ABW19593.1"/>
    </source>
</evidence>
<proteinExistence type="predicted"/>
<dbReference type="PROSITE" id="PS51186">
    <property type="entry name" value="GNAT"/>
    <property type="match status" value="1"/>
</dbReference>
<reference evidence="3" key="1">
    <citation type="submission" date="2007-10" db="EMBL/GenBank/DDBJ databases">
        <title>Complete genome of Alkaliphilus oremlandii OhILAs.</title>
        <authorList>
            <person name="Copeland A."/>
            <person name="Lucas S."/>
            <person name="Lapidus A."/>
            <person name="Barry K."/>
            <person name="Detter J.C."/>
            <person name="Glavina del Rio T."/>
            <person name="Hammon N."/>
            <person name="Israni S."/>
            <person name="Dalin E."/>
            <person name="Tice H."/>
            <person name="Pitluck S."/>
            <person name="Chain P."/>
            <person name="Malfatti S."/>
            <person name="Shin M."/>
            <person name="Vergez L."/>
            <person name="Schmutz J."/>
            <person name="Larimer F."/>
            <person name="Land M."/>
            <person name="Hauser L."/>
            <person name="Kyrpides N."/>
            <person name="Mikhailova N."/>
            <person name="Stolz J.F."/>
            <person name="Dawson A."/>
            <person name="Fisher E."/>
            <person name="Crable B."/>
            <person name="Perera E."/>
            <person name="Lisak J."/>
            <person name="Ranganathan M."/>
            <person name="Basu P."/>
            <person name="Richardson P."/>
        </authorList>
    </citation>
    <scope>NUCLEOTIDE SEQUENCE [LARGE SCALE GENOMIC DNA]</scope>
    <source>
        <strain evidence="3">OhILAs</strain>
    </source>
</reference>
<dbReference type="RefSeq" id="WP_012159902.1">
    <property type="nucleotide sequence ID" value="NC_009922.1"/>
</dbReference>
<dbReference type="InterPro" id="IPR040579">
    <property type="entry name" value="Acetyltransf_19"/>
</dbReference>
<organism evidence="2 3">
    <name type="scientific">Alkaliphilus oremlandii (strain OhILAs)</name>
    <name type="common">Clostridium oremlandii (strain OhILAs)</name>
    <dbReference type="NCBI Taxonomy" id="350688"/>
    <lineage>
        <taxon>Bacteria</taxon>
        <taxon>Bacillati</taxon>
        <taxon>Bacillota</taxon>
        <taxon>Clostridia</taxon>
        <taxon>Peptostreptococcales</taxon>
        <taxon>Natronincolaceae</taxon>
        <taxon>Alkaliphilus</taxon>
    </lineage>
</organism>
<evidence type="ECO:0000313" key="3">
    <source>
        <dbReference type="Proteomes" id="UP000000269"/>
    </source>
</evidence>